<keyword evidence="4" id="KW-1003">Cell membrane</keyword>
<dbReference type="NCBIfam" id="TIGR03173">
    <property type="entry name" value="pbuX"/>
    <property type="match status" value="1"/>
</dbReference>
<feature type="transmembrane region" description="Helical" evidence="8">
    <location>
        <begin position="81"/>
        <end position="100"/>
    </location>
</feature>
<reference evidence="10" key="1">
    <citation type="journal article" date="2019" name="Int. J. Syst. Evol. Microbiol.">
        <title>The Global Catalogue of Microorganisms (GCM) 10K type strain sequencing project: providing services to taxonomists for standard genome sequencing and annotation.</title>
        <authorList>
            <consortium name="The Broad Institute Genomics Platform"/>
            <consortium name="The Broad Institute Genome Sequencing Center for Infectious Disease"/>
            <person name="Wu L."/>
            <person name="Ma J."/>
        </authorList>
    </citation>
    <scope>NUCLEOTIDE SEQUENCE [LARGE SCALE GENOMIC DNA]</scope>
    <source>
        <strain evidence="10">JCM 17688</strain>
    </source>
</reference>
<evidence type="ECO:0000256" key="5">
    <source>
        <dbReference type="ARBA" id="ARBA00022692"/>
    </source>
</evidence>
<feature type="transmembrane region" description="Helical" evidence="8">
    <location>
        <begin position="112"/>
        <end position="131"/>
    </location>
</feature>
<protein>
    <submittedName>
        <fullName evidence="9">Nucleobase:cation symporter-2 family protein</fullName>
    </submittedName>
</protein>
<dbReference type="NCBIfam" id="NF037981">
    <property type="entry name" value="NCS2_1"/>
    <property type="match status" value="1"/>
</dbReference>
<sequence>MSRIDIAPTRPEDERLPLATSFGYGIQHILAMFGGVIAVPLIIGGAAGLSTTDRVILVSSCLFISGLATLLQTLGVPGFGAQLPLVQGISFATVATMLAIIGKGGEHGLRSVYGAIIVAAVIGVLIVPLFAKVIQLFPPVVTGSVITVIGLSLMPTAAGWITGQQTITVGAKTVDNPDYLAPHNVALAAVTLAAVLILSRIRRFTRIAIVGGLVIGTVVGALFGDVSTASLSGASVFALPHPFAFGAPIFQIGAIVSMTIAILVIMVETTADLLAVAEVVGTRIDSKRVSAGLRADMTSSVVAPVFNSFPATAFAQNVGLVAITGIKSRFAVAAGGLVLVVLGLSPMASGVFNLIPSPVLGGAGIVLFGTVAASGVRTLTKVRYSGTNNLIVVATAVGLGMIPVVTDDFWSRFPSWFQTIFDSGISSTAIAAVLLNLLFNVFGGRAGGSTLAAAPAGGVSTTELRILAEGGAFEAGEAVRVTCPSEAA</sequence>
<dbReference type="NCBIfam" id="TIGR00801">
    <property type="entry name" value="ncs2"/>
    <property type="match status" value="1"/>
</dbReference>
<dbReference type="InterPro" id="IPR006043">
    <property type="entry name" value="NCS2"/>
</dbReference>
<name>A0ABP8JVW3_9ACTN</name>
<feature type="transmembrane region" description="Helical" evidence="8">
    <location>
        <begin position="425"/>
        <end position="442"/>
    </location>
</feature>
<gene>
    <name evidence="9" type="ORF">GCM10023147_31580</name>
</gene>
<feature type="transmembrane region" description="Helical" evidence="8">
    <location>
        <begin position="354"/>
        <end position="376"/>
    </location>
</feature>
<feature type="transmembrane region" description="Helical" evidence="8">
    <location>
        <begin position="330"/>
        <end position="348"/>
    </location>
</feature>
<evidence type="ECO:0000256" key="6">
    <source>
        <dbReference type="ARBA" id="ARBA00022989"/>
    </source>
</evidence>
<comment type="similarity">
    <text evidence="2">Belongs to the nucleobase:cation symporter-2 (NCS2) (TC 2.A.40) family.</text>
</comment>
<evidence type="ECO:0000256" key="2">
    <source>
        <dbReference type="ARBA" id="ARBA00008821"/>
    </source>
</evidence>
<dbReference type="InterPro" id="IPR017588">
    <property type="entry name" value="UacT-like"/>
</dbReference>
<dbReference type="EMBL" id="BAABFR010000051">
    <property type="protein sequence ID" value="GAA4396826.1"/>
    <property type="molecule type" value="Genomic_DNA"/>
</dbReference>
<comment type="caution">
    <text evidence="9">The sequence shown here is derived from an EMBL/GenBank/DDBJ whole genome shotgun (WGS) entry which is preliminary data.</text>
</comment>
<dbReference type="PROSITE" id="PS01116">
    <property type="entry name" value="XANTH_URACIL_PERMASE"/>
    <property type="match status" value="1"/>
</dbReference>
<evidence type="ECO:0000256" key="1">
    <source>
        <dbReference type="ARBA" id="ARBA00004651"/>
    </source>
</evidence>
<keyword evidence="5 8" id="KW-0812">Transmembrane</keyword>
<feature type="transmembrane region" description="Helical" evidence="8">
    <location>
        <begin position="204"/>
        <end position="223"/>
    </location>
</feature>
<organism evidence="9 10">
    <name type="scientific">Tsukamurella soli</name>
    <dbReference type="NCBI Taxonomy" id="644556"/>
    <lineage>
        <taxon>Bacteria</taxon>
        <taxon>Bacillati</taxon>
        <taxon>Actinomycetota</taxon>
        <taxon>Actinomycetes</taxon>
        <taxon>Mycobacteriales</taxon>
        <taxon>Tsukamurellaceae</taxon>
        <taxon>Tsukamurella</taxon>
    </lineage>
</organism>
<comment type="subcellular location">
    <subcellularLocation>
        <location evidence="1">Cell membrane</location>
        <topology evidence="1">Multi-pass membrane protein</topology>
    </subcellularLocation>
</comment>
<dbReference type="PANTHER" id="PTHR42810">
    <property type="entry name" value="PURINE PERMEASE C1399.01C-RELATED"/>
    <property type="match status" value="1"/>
</dbReference>
<feature type="transmembrane region" description="Helical" evidence="8">
    <location>
        <begin position="243"/>
        <end position="267"/>
    </location>
</feature>
<keyword evidence="6 8" id="KW-1133">Transmembrane helix</keyword>
<evidence type="ECO:0000256" key="7">
    <source>
        <dbReference type="ARBA" id="ARBA00023136"/>
    </source>
</evidence>
<feature type="transmembrane region" description="Helical" evidence="8">
    <location>
        <begin position="22"/>
        <end position="43"/>
    </location>
</feature>
<keyword evidence="7 8" id="KW-0472">Membrane</keyword>
<evidence type="ECO:0000313" key="9">
    <source>
        <dbReference type="EMBL" id="GAA4396826.1"/>
    </source>
</evidence>
<proteinExistence type="inferred from homology"/>
<evidence type="ECO:0000256" key="4">
    <source>
        <dbReference type="ARBA" id="ARBA00022475"/>
    </source>
</evidence>
<evidence type="ECO:0000256" key="3">
    <source>
        <dbReference type="ARBA" id="ARBA00022448"/>
    </source>
</evidence>
<dbReference type="Pfam" id="PF00860">
    <property type="entry name" value="Xan_ur_permease"/>
    <property type="match status" value="1"/>
</dbReference>
<keyword evidence="3" id="KW-0813">Transport</keyword>
<accession>A0ABP8JVW3</accession>
<keyword evidence="10" id="KW-1185">Reference proteome</keyword>
<feature type="transmembrane region" description="Helical" evidence="8">
    <location>
        <begin position="55"/>
        <end position="75"/>
    </location>
</feature>
<dbReference type="RefSeq" id="WP_344997656.1">
    <property type="nucleotide sequence ID" value="NZ_BAABFR010000051.1"/>
</dbReference>
<dbReference type="Proteomes" id="UP001500635">
    <property type="component" value="Unassembled WGS sequence"/>
</dbReference>
<dbReference type="InterPro" id="IPR006042">
    <property type="entry name" value="Xan_ur_permease"/>
</dbReference>
<evidence type="ECO:0000256" key="8">
    <source>
        <dbReference type="SAM" id="Phobius"/>
    </source>
</evidence>
<dbReference type="PANTHER" id="PTHR42810:SF4">
    <property type="entry name" value="URIC ACID TRANSPORTER UACT"/>
    <property type="match status" value="1"/>
</dbReference>
<evidence type="ECO:0000313" key="10">
    <source>
        <dbReference type="Proteomes" id="UP001500635"/>
    </source>
</evidence>
<feature type="transmembrane region" description="Helical" evidence="8">
    <location>
        <begin position="388"/>
        <end position="405"/>
    </location>
</feature>